<feature type="region of interest" description="Disordered" evidence="6">
    <location>
        <begin position="1"/>
        <end position="61"/>
    </location>
</feature>
<evidence type="ECO:0000256" key="1">
    <source>
        <dbReference type="ARBA" id="ARBA00004604"/>
    </source>
</evidence>
<dbReference type="OrthoDB" id="287393at2759"/>
<evidence type="ECO:0000256" key="6">
    <source>
        <dbReference type="SAM" id="MobiDB-lite"/>
    </source>
</evidence>
<organism evidence="7 8">
    <name type="scientific">Tieghemiomyces parasiticus</name>
    <dbReference type="NCBI Taxonomy" id="78921"/>
    <lineage>
        <taxon>Eukaryota</taxon>
        <taxon>Fungi</taxon>
        <taxon>Fungi incertae sedis</taxon>
        <taxon>Zoopagomycota</taxon>
        <taxon>Kickxellomycotina</taxon>
        <taxon>Dimargaritomycetes</taxon>
        <taxon>Dimargaritales</taxon>
        <taxon>Dimargaritaceae</taxon>
        <taxon>Tieghemiomyces</taxon>
    </lineage>
</organism>
<comment type="similarity">
    <text evidence="2">Belongs to the ESF2/ABP1 family.</text>
</comment>
<dbReference type="GO" id="GO:0000472">
    <property type="term" value="P:endonucleolytic cleavage to generate mature 5'-end of SSU-rRNA from (SSU-rRNA, 5.8S rRNA, LSU-rRNA)"/>
    <property type="evidence" value="ECO:0007669"/>
    <property type="project" value="TreeGrafter"/>
</dbReference>
<dbReference type="PANTHER" id="PTHR12311:SF7">
    <property type="entry name" value="ACTIVATOR OF BASAL TRANSCRIPTION 1"/>
    <property type="match status" value="1"/>
</dbReference>
<dbReference type="GO" id="GO:0003723">
    <property type="term" value="F:RNA binding"/>
    <property type="evidence" value="ECO:0007669"/>
    <property type="project" value="UniProtKB-KW"/>
</dbReference>
<evidence type="ECO:0000256" key="2">
    <source>
        <dbReference type="ARBA" id="ARBA00005819"/>
    </source>
</evidence>
<dbReference type="Proteomes" id="UP001150569">
    <property type="component" value="Unassembled WGS sequence"/>
</dbReference>
<keyword evidence="8" id="KW-1185">Reference proteome</keyword>
<evidence type="ECO:0000256" key="5">
    <source>
        <dbReference type="ARBA" id="ARBA00032634"/>
    </source>
</evidence>
<dbReference type="InterPro" id="IPR034353">
    <property type="entry name" value="ABT1/ESF2_RRM"/>
</dbReference>
<protein>
    <recommendedName>
        <fullName evidence="5">18S rRNA factor 2</fullName>
    </recommendedName>
</protein>
<reference evidence="7" key="1">
    <citation type="submission" date="2022-07" db="EMBL/GenBank/DDBJ databases">
        <title>Phylogenomic reconstructions and comparative analyses of Kickxellomycotina fungi.</title>
        <authorList>
            <person name="Reynolds N.K."/>
            <person name="Stajich J.E."/>
            <person name="Barry K."/>
            <person name="Grigoriev I.V."/>
            <person name="Crous P."/>
            <person name="Smith M.E."/>
        </authorList>
    </citation>
    <scope>NUCLEOTIDE SEQUENCE</scope>
    <source>
        <strain evidence="7">RSA 861</strain>
    </source>
</reference>
<feature type="region of interest" description="Disordered" evidence="6">
    <location>
        <begin position="229"/>
        <end position="253"/>
    </location>
</feature>
<dbReference type="CDD" id="cd12263">
    <property type="entry name" value="RRM_ABT1_like"/>
    <property type="match status" value="1"/>
</dbReference>
<dbReference type="InterPro" id="IPR012677">
    <property type="entry name" value="Nucleotide-bd_a/b_plait_sf"/>
</dbReference>
<evidence type="ECO:0000256" key="4">
    <source>
        <dbReference type="ARBA" id="ARBA00023242"/>
    </source>
</evidence>
<name>A0A9W7ZWB0_9FUNG</name>
<accession>A0A9W7ZWB0</accession>
<keyword evidence="4" id="KW-0539">Nucleus</keyword>
<dbReference type="GO" id="GO:0005730">
    <property type="term" value="C:nucleolus"/>
    <property type="evidence" value="ECO:0007669"/>
    <property type="project" value="UniProtKB-SubCell"/>
</dbReference>
<gene>
    <name evidence="7" type="primary">ESF2_2</name>
    <name evidence="7" type="ORF">IWQ60_008774</name>
</gene>
<evidence type="ECO:0000256" key="3">
    <source>
        <dbReference type="ARBA" id="ARBA00022884"/>
    </source>
</evidence>
<dbReference type="PANTHER" id="PTHR12311">
    <property type="entry name" value="ACTIVATOR OF BASAL TRANSCRIPTION 1"/>
    <property type="match status" value="1"/>
</dbReference>
<proteinExistence type="inferred from homology"/>
<dbReference type="EMBL" id="JANBPT010000679">
    <property type="protein sequence ID" value="KAJ1914539.1"/>
    <property type="molecule type" value="Genomic_DNA"/>
</dbReference>
<dbReference type="SUPFAM" id="SSF54928">
    <property type="entry name" value="RNA-binding domain, RBD"/>
    <property type="match status" value="1"/>
</dbReference>
<dbReference type="InterPro" id="IPR035979">
    <property type="entry name" value="RBD_domain_sf"/>
</dbReference>
<comment type="subcellular location">
    <subcellularLocation>
        <location evidence="1">Nucleus</location>
        <location evidence="1">Nucleolus</location>
    </subcellularLocation>
</comment>
<dbReference type="GO" id="GO:0034462">
    <property type="term" value="P:small-subunit processome assembly"/>
    <property type="evidence" value="ECO:0007669"/>
    <property type="project" value="TreeGrafter"/>
</dbReference>
<sequence length="284" mass="32269">MPSDTTKSKKRSRPATTPAEMEVKATKKPSSPSPAEETEILDSAPVENVAKRPKVQAPPKALKRKNLEKFELKSEQTGVVYLSSLPTATNAQRLRNWMEKIGPTKRIYLAEKNDLATKIKRAKKHTVVNGEKVKKRRNPCTFVEGWVEFIDKKDAKLAARTLNNKQVGGSKKDPWYENLWVIKYLPKFKWNDLTDQMRSERQAYEQHLRAEELQAAREEEDYSNRVEQARAKQSHKSAGKGKATFRKHKQRGAEFELRNTFGGTAGSAEAADPTAESVLDQIFM</sequence>
<dbReference type="GO" id="GO:0000480">
    <property type="term" value="P:endonucleolytic cleavage in 5'-ETS of tricistronic rRNA transcript (SSU-rRNA, 5.8S rRNA, LSU-rRNA)"/>
    <property type="evidence" value="ECO:0007669"/>
    <property type="project" value="TreeGrafter"/>
</dbReference>
<dbReference type="AlphaFoldDB" id="A0A9W7ZWB0"/>
<dbReference type="Gene3D" id="3.30.70.330">
    <property type="match status" value="1"/>
</dbReference>
<evidence type="ECO:0000313" key="8">
    <source>
        <dbReference type="Proteomes" id="UP001150569"/>
    </source>
</evidence>
<evidence type="ECO:0000313" key="7">
    <source>
        <dbReference type="EMBL" id="KAJ1914539.1"/>
    </source>
</evidence>
<feature type="compositionally biased region" description="Basic residues" evidence="6">
    <location>
        <begin position="232"/>
        <end position="250"/>
    </location>
</feature>
<keyword evidence="3" id="KW-0694">RNA-binding</keyword>
<comment type="caution">
    <text evidence="7">The sequence shown here is derived from an EMBL/GenBank/DDBJ whole genome shotgun (WGS) entry which is preliminary data.</text>
</comment>
<dbReference type="InterPro" id="IPR039119">
    <property type="entry name" value="ABT1/Esf2"/>
</dbReference>
<dbReference type="GO" id="GO:0000447">
    <property type="term" value="P:endonucleolytic cleavage in ITS1 to separate SSU-rRNA from 5.8S rRNA and LSU-rRNA from tricistronic rRNA transcript (SSU-rRNA, 5.8S rRNA, LSU-rRNA)"/>
    <property type="evidence" value="ECO:0007669"/>
    <property type="project" value="TreeGrafter"/>
</dbReference>